<feature type="compositionally biased region" description="Polar residues" evidence="1">
    <location>
        <begin position="100"/>
        <end position="110"/>
    </location>
</feature>
<protein>
    <submittedName>
        <fullName evidence="3">Uncharacterized protein</fullName>
    </submittedName>
</protein>
<dbReference type="Proteomes" id="UP000186594">
    <property type="component" value="Unassembled WGS sequence"/>
</dbReference>
<dbReference type="PANTHER" id="PTHR34587">
    <property type="entry name" value="VWFA DOMAIN-CONTAINING PROTEIN"/>
    <property type="match status" value="1"/>
</dbReference>
<proteinExistence type="predicted"/>
<dbReference type="PANTHER" id="PTHR34587:SF2">
    <property type="entry name" value="G-PROTEIN COUPLED RECEPTORS FAMILY 1 PROFILE DOMAIN-CONTAINING PROTEIN"/>
    <property type="match status" value="1"/>
</dbReference>
<gene>
    <name evidence="3" type="ORF">NEOLI_002593</name>
</gene>
<evidence type="ECO:0000256" key="2">
    <source>
        <dbReference type="SAM" id="SignalP"/>
    </source>
</evidence>
<feature type="region of interest" description="Disordered" evidence="1">
    <location>
        <begin position="38"/>
        <end position="110"/>
    </location>
</feature>
<keyword evidence="2" id="KW-0732">Signal</keyword>
<evidence type="ECO:0000256" key="1">
    <source>
        <dbReference type="SAM" id="MobiDB-lite"/>
    </source>
</evidence>
<evidence type="ECO:0000313" key="4">
    <source>
        <dbReference type="Proteomes" id="UP000186594"/>
    </source>
</evidence>
<dbReference type="OrthoDB" id="2336871at2759"/>
<dbReference type="STRING" id="1198029.A0A1U7LIW2"/>
<dbReference type="InterPro" id="IPR053216">
    <property type="entry name" value="Appressorial_penetr-assoc"/>
</dbReference>
<sequence>MLPQSVFVFLALMVFSSTSTYLPSVSLQMKRQLALEKRAANPIPSSKKVRDCKDKGTATSSPPSPTDPVNLVKGIPEPPKPSDAPKPLPGPSKLVPSDPVDSSSICNGQTLTNGHQIKTGSCNTVVMGMIPDIDHMPSCLILSPRNNQVISEKTEFNVVVKCVHLNTGFFSNTQTEYYSKPQVVDPITLNPNGHFHLVGQEIEEGIFPDMRNFAFFKGSNNAADKNGETSILVAGGLPAGTYRFCTIAASESHQALVLPIAQRGSVDDCKWLNVTGLATPGAPVVPVLPPHPTPGVPVSPPHSTPVNPIGAPKICGSKFGNKGGDLPQVTATADGKTFSVDSVKNQFSSLYTACVQACNEQNKKCGIIQPQTKSKPADCQIQLRQCFDTIKPLQS</sequence>
<accession>A0A1U7LIW2</accession>
<name>A0A1U7LIW2_NEOID</name>
<dbReference type="AlphaFoldDB" id="A0A1U7LIW2"/>
<reference evidence="3 4" key="1">
    <citation type="submission" date="2016-04" db="EMBL/GenBank/DDBJ databases">
        <title>Evolutionary innovation and constraint leading to complex multicellularity in the Ascomycota.</title>
        <authorList>
            <person name="Cisse O."/>
            <person name="Nguyen A."/>
            <person name="Hewitt D.A."/>
            <person name="Jedd G."/>
            <person name="Stajich J.E."/>
        </authorList>
    </citation>
    <scope>NUCLEOTIDE SEQUENCE [LARGE SCALE GENOMIC DNA]</scope>
    <source>
        <strain evidence="3 4">DAH-3</strain>
    </source>
</reference>
<evidence type="ECO:0000313" key="3">
    <source>
        <dbReference type="EMBL" id="OLL22533.1"/>
    </source>
</evidence>
<feature type="chain" id="PRO_5012798390" evidence="2">
    <location>
        <begin position="21"/>
        <end position="395"/>
    </location>
</feature>
<dbReference type="EMBL" id="LXFE01003083">
    <property type="protein sequence ID" value="OLL22533.1"/>
    <property type="molecule type" value="Genomic_DNA"/>
</dbReference>
<comment type="caution">
    <text evidence="3">The sequence shown here is derived from an EMBL/GenBank/DDBJ whole genome shotgun (WGS) entry which is preliminary data.</text>
</comment>
<feature type="compositionally biased region" description="Pro residues" evidence="1">
    <location>
        <begin position="76"/>
        <end position="90"/>
    </location>
</feature>
<organism evidence="3 4">
    <name type="scientific">Neolecta irregularis (strain DAH-3)</name>
    <dbReference type="NCBI Taxonomy" id="1198029"/>
    <lineage>
        <taxon>Eukaryota</taxon>
        <taxon>Fungi</taxon>
        <taxon>Dikarya</taxon>
        <taxon>Ascomycota</taxon>
        <taxon>Taphrinomycotina</taxon>
        <taxon>Neolectales</taxon>
        <taxon>Neolectaceae</taxon>
        <taxon>Neolecta</taxon>
    </lineage>
</organism>
<feature type="signal peptide" evidence="2">
    <location>
        <begin position="1"/>
        <end position="20"/>
    </location>
</feature>
<keyword evidence="4" id="KW-1185">Reference proteome</keyword>